<protein>
    <submittedName>
        <fullName evidence="2">Extracellular solute-binding protein</fullName>
    </submittedName>
</protein>
<dbReference type="PROSITE" id="PS51257">
    <property type="entry name" value="PROKAR_LIPOPROTEIN"/>
    <property type="match status" value="1"/>
</dbReference>
<feature type="signal peptide" evidence="1">
    <location>
        <begin position="1"/>
        <end position="22"/>
    </location>
</feature>
<dbReference type="KEGG" id="rher:EHE19_004695"/>
<evidence type="ECO:0000313" key="3">
    <source>
        <dbReference type="Proteomes" id="UP000306409"/>
    </source>
</evidence>
<dbReference type="AlphaFoldDB" id="A0A4U7JF23"/>
<keyword evidence="1" id="KW-0732">Signal</keyword>
<sequence length="729" mass="84459">MRKKICLIFLAMLLVFTCGCNEKSQDTILDSQSNTSVKQFTETQLKNQIPEGYTIEKILKETSDGFYTLCFNFNKPNELHDHKDETQNNHNDEIHKRNGIFFISKDKNKTIWTGNCEAAAMDSNNQFYILREEERENAKEFILYKYDEHLNVDDTLMLKSPPKEHSVRVNDIFVYSDRIAIIRTGGLQIFNLTGKLLFEKSYKNINNYTSDDSNLYLTEWPVYGGDTNRLFQFDVFELKEKWSADIQLIQDQIKGLSYNTYDSSLYLILNNQLMSCNKGKLSKVCNFLDYKSGKLISNAIVSNDEAHFTSYQQLLFQNKDSFLLLLYSIENNLMFSYSPASKQEVTQPENLVKVLLPTRNNTLEMVAARFEDKNADTKIRFDYFKEIGDLSQPDFIQFMNLKVLSGEQNWDIVPIIFLPYWQYIQKGVLADLDSLDKNHELSNSDKYYVNLIDGCRINNKLYYLPICITFPSFILDTTNKNADMIIQKSKAWTWAELEREISSWQKDSKPFIKNPLYNDTVISTMIYQPYISAFFTGEKKELDVKLFEECMTFLSSFEKAGLYAEKNQVGELMPSLETHWSMFRDGLIPFSENIRVIPVPTLEASKRQAFNIQEAYAINSHSSNPTEAFEFLKFLAQDSSWGYPGAIVKSDREYIIDSLANQLQTSSEKIIPFVDSFLAAKSSLNHANYFDQQAARIVSEIVEQFKKGLISKEEAANDISQRVWLYANE</sequence>
<organism evidence="2 3">
    <name type="scientific">Ruminiclostridium herbifermentans</name>
    <dbReference type="NCBI Taxonomy" id="2488810"/>
    <lineage>
        <taxon>Bacteria</taxon>
        <taxon>Bacillati</taxon>
        <taxon>Bacillota</taxon>
        <taxon>Clostridia</taxon>
        <taxon>Eubacteriales</taxon>
        <taxon>Oscillospiraceae</taxon>
        <taxon>Ruminiclostridium</taxon>
    </lineage>
</organism>
<evidence type="ECO:0000256" key="1">
    <source>
        <dbReference type="SAM" id="SignalP"/>
    </source>
</evidence>
<dbReference type="Pfam" id="PF01547">
    <property type="entry name" value="SBP_bac_1"/>
    <property type="match status" value="1"/>
</dbReference>
<keyword evidence="3" id="KW-1185">Reference proteome</keyword>
<accession>A0A4U7JF23</accession>
<gene>
    <name evidence="2" type="ORF">EHE19_004695</name>
</gene>
<dbReference type="SUPFAM" id="SSF53850">
    <property type="entry name" value="Periplasmic binding protein-like II"/>
    <property type="match status" value="1"/>
</dbReference>
<dbReference type="RefSeq" id="WP_137698158.1">
    <property type="nucleotide sequence ID" value="NZ_CP061336.1"/>
</dbReference>
<dbReference type="InterPro" id="IPR006059">
    <property type="entry name" value="SBP"/>
</dbReference>
<evidence type="ECO:0000313" key="2">
    <source>
        <dbReference type="EMBL" id="QNU67767.1"/>
    </source>
</evidence>
<dbReference type="Gene3D" id="3.40.190.10">
    <property type="entry name" value="Periplasmic binding protein-like II"/>
    <property type="match status" value="1"/>
</dbReference>
<dbReference type="OrthoDB" id="2081033at2"/>
<reference evidence="2 3" key="1">
    <citation type="submission" date="2020-09" db="EMBL/GenBank/DDBJ databases">
        <title>Characterization and genome sequencing of Ruminiclostridium sp. nov. MA18.</title>
        <authorList>
            <person name="Rettenmaier R."/>
            <person name="Kowollik M.-L."/>
            <person name="Liebl W."/>
            <person name="Zverlov V."/>
        </authorList>
    </citation>
    <scope>NUCLEOTIDE SEQUENCE [LARGE SCALE GENOMIC DNA]</scope>
    <source>
        <strain evidence="2 3">MA18</strain>
    </source>
</reference>
<dbReference type="EMBL" id="CP061336">
    <property type="protein sequence ID" value="QNU67767.1"/>
    <property type="molecule type" value="Genomic_DNA"/>
</dbReference>
<feature type="chain" id="PRO_5039367169" evidence="1">
    <location>
        <begin position="23"/>
        <end position="729"/>
    </location>
</feature>
<name>A0A4U7JF23_9FIRM</name>
<proteinExistence type="predicted"/>
<dbReference type="Proteomes" id="UP000306409">
    <property type="component" value="Chromosome"/>
</dbReference>